<reference evidence="2 3" key="1">
    <citation type="submission" date="2023-08" db="EMBL/GenBank/DDBJ databases">
        <title>The draft genome sequence of Paracraurococcus sp. LOR1-02.</title>
        <authorList>
            <person name="Kingkaew E."/>
            <person name="Tanasupawat S."/>
        </authorList>
    </citation>
    <scope>NUCLEOTIDE SEQUENCE [LARGE SCALE GENOMIC DNA]</scope>
    <source>
        <strain evidence="2 3">LOR1-02</strain>
    </source>
</reference>
<gene>
    <name evidence="2" type="ORF">Q7A36_38115</name>
</gene>
<evidence type="ECO:0000259" key="1">
    <source>
        <dbReference type="Pfam" id="PF03886"/>
    </source>
</evidence>
<sequence>MPPASRRALLLLLAAAGCRSTNPTLYSLVVPPGPALPAGPKMVAVREVSLAGYLDRQQIVRSSEDYRLTVAENDWWGEPLGGMLTRVLVQALTQRLPRSNVIGADTAIQMTPDATVEISIQRLDAERDGRVTLVAQIAAGHRGGRREPAMRSFTTSVPSDGPDMRAYVAAASVAVGRLADATAGMLQG</sequence>
<dbReference type="InterPro" id="IPR005586">
    <property type="entry name" value="ABC_trans_aux"/>
</dbReference>
<dbReference type="EMBL" id="JAUTWS010000177">
    <property type="protein sequence ID" value="MDO9714174.1"/>
    <property type="molecule type" value="Genomic_DNA"/>
</dbReference>
<evidence type="ECO:0000313" key="3">
    <source>
        <dbReference type="Proteomes" id="UP001243009"/>
    </source>
</evidence>
<comment type="caution">
    <text evidence="2">The sequence shown here is derived from an EMBL/GenBank/DDBJ whole genome shotgun (WGS) entry which is preliminary data.</text>
</comment>
<dbReference type="RefSeq" id="WP_305109014.1">
    <property type="nucleotide sequence ID" value="NZ_JAUTWS010000177.1"/>
</dbReference>
<accession>A0ABT9ED90</accession>
<organism evidence="2 3">
    <name type="scientific">Paracraurococcus lichenis</name>
    <dbReference type="NCBI Taxonomy" id="3064888"/>
    <lineage>
        <taxon>Bacteria</taxon>
        <taxon>Pseudomonadati</taxon>
        <taxon>Pseudomonadota</taxon>
        <taxon>Alphaproteobacteria</taxon>
        <taxon>Acetobacterales</taxon>
        <taxon>Roseomonadaceae</taxon>
        <taxon>Paracraurococcus</taxon>
    </lineage>
</organism>
<keyword evidence="3" id="KW-1185">Reference proteome</keyword>
<name>A0ABT9ED90_9PROT</name>
<dbReference type="Proteomes" id="UP001243009">
    <property type="component" value="Unassembled WGS sequence"/>
</dbReference>
<dbReference type="Pfam" id="PF03886">
    <property type="entry name" value="ABC_trans_aux"/>
    <property type="match status" value="1"/>
</dbReference>
<feature type="domain" description="ABC-type transport auxiliary lipoprotein component" evidence="1">
    <location>
        <begin position="26"/>
        <end position="181"/>
    </location>
</feature>
<dbReference type="SUPFAM" id="SSF159594">
    <property type="entry name" value="XCC0632-like"/>
    <property type="match status" value="1"/>
</dbReference>
<proteinExistence type="predicted"/>
<dbReference type="Gene3D" id="3.40.50.10610">
    <property type="entry name" value="ABC-type transport auxiliary lipoprotein component"/>
    <property type="match status" value="1"/>
</dbReference>
<dbReference type="PROSITE" id="PS51257">
    <property type="entry name" value="PROKAR_LIPOPROTEIN"/>
    <property type="match status" value="1"/>
</dbReference>
<protein>
    <submittedName>
        <fullName evidence="2">PqiC family protein</fullName>
    </submittedName>
</protein>
<evidence type="ECO:0000313" key="2">
    <source>
        <dbReference type="EMBL" id="MDO9714174.1"/>
    </source>
</evidence>